<keyword evidence="3" id="KW-1185">Reference proteome</keyword>
<dbReference type="Proteomes" id="UP000250043">
    <property type="component" value="Unassembled WGS sequence"/>
</dbReference>
<keyword evidence="1" id="KW-0812">Transmembrane</keyword>
<protein>
    <submittedName>
        <fullName evidence="2">Uncharacterized protein</fullName>
    </submittedName>
</protein>
<evidence type="ECO:0000313" key="3">
    <source>
        <dbReference type="Proteomes" id="UP000250043"/>
    </source>
</evidence>
<organism evidence="2 3">
    <name type="scientific">Obba rivulosa</name>
    <dbReference type="NCBI Taxonomy" id="1052685"/>
    <lineage>
        <taxon>Eukaryota</taxon>
        <taxon>Fungi</taxon>
        <taxon>Dikarya</taxon>
        <taxon>Basidiomycota</taxon>
        <taxon>Agaricomycotina</taxon>
        <taxon>Agaricomycetes</taxon>
        <taxon>Polyporales</taxon>
        <taxon>Gelatoporiaceae</taxon>
        <taxon>Obba</taxon>
    </lineage>
</organism>
<sequence length="109" mass="12444">MPVYVSCQASTTSRVRVPYNPGRVIRALCILYLTIPIVAATRFPRRRFVEMQIHAPVVFMHVYTTHYSLWIHTLSSLSPVVACHTHSSHDATAGRTEHRRTRAAPMQCR</sequence>
<dbReference type="AlphaFoldDB" id="A0A8E2DM37"/>
<keyword evidence="1" id="KW-0472">Membrane</keyword>
<proteinExistence type="predicted"/>
<accession>A0A8E2DM37</accession>
<reference evidence="2 3" key="1">
    <citation type="submission" date="2016-07" db="EMBL/GenBank/DDBJ databases">
        <title>Draft genome of the white-rot fungus Obba rivulosa 3A-2.</title>
        <authorList>
            <consortium name="DOE Joint Genome Institute"/>
            <person name="Miettinen O."/>
            <person name="Riley R."/>
            <person name="Acob R."/>
            <person name="Barry K."/>
            <person name="Cullen D."/>
            <person name="De Vries R."/>
            <person name="Hainaut M."/>
            <person name="Hatakka A."/>
            <person name="Henrissat B."/>
            <person name="Hilden K."/>
            <person name="Kuo R."/>
            <person name="Labutti K."/>
            <person name="Lipzen A."/>
            <person name="Makela M.R."/>
            <person name="Sandor L."/>
            <person name="Spatafora J.W."/>
            <person name="Grigoriev I.V."/>
            <person name="Hibbett D.S."/>
        </authorList>
    </citation>
    <scope>NUCLEOTIDE SEQUENCE [LARGE SCALE GENOMIC DNA]</scope>
    <source>
        <strain evidence="2 3">3A-2</strain>
    </source>
</reference>
<feature type="transmembrane region" description="Helical" evidence="1">
    <location>
        <begin position="24"/>
        <end position="43"/>
    </location>
</feature>
<name>A0A8E2DM37_9APHY</name>
<evidence type="ECO:0000313" key="2">
    <source>
        <dbReference type="EMBL" id="OCH87523.1"/>
    </source>
</evidence>
<dbReference type="EMBL" id="KV722482">
    <property type="protein sequence ID" value="OCH87523.1"/>
    <property type="molecule type" value="Genomic_DNA"/>
</dbReference>
<evidence type="ECO:0000256" key="1">
    <source>
        <dbReference type="SAM" id="Phobius"/>
    </source>
</evidence>
<gene>
    <name evidence="2" type="ORF">OBBRIDRAFT_152595</name>
</gene>
<keyword evidence="1" id="KW-1133">Transmembrane helix</keyword>